<dbReference type="InterPro" id="IPR005612">
    <property type="entry name" value="CCAAT-binding_factor"/>
</dbReference>
<keyword evidence="3" id="KW-0812">Transmembrane</keyword>
<dbReference type="Pfam" id="PF03914">
    <property type="entry name" value="CBF"/>
    <property type="match status" value="1"/>
</dbReference>
<comment type="similarity">
    <text evidence="2">Belongs to the CBF/MAK21 family.</text>
</comment>
<dbReference type="InterPro" id="IPR016024">
    <property type="entry name" value="ARM-type_fold"/>
</dbReference>
<dbReference type="PANTHER" id="PTHR12455">
    <property type="entry name" value="NUCLEOLAR COMPLEX PROTEIN 4"/>
    <property type="match status" value="1"/>
</dbReference>
<accession>A0A1Y6L552</accession>
<dbReference type="PANTHER" id="PTHR12455:SF0">
    <property type="entry name" value="NUCLEOLAR COMPLEX PROTEIN 4 HOMOLOG"/>
    <property type="match status" value="1"/>
</dbReference>
<keyword evidence="4" id="KW-0472">Membrane</keyword>
<evidence type="ECO:0000313" key="6">
    <source>
        <dbReference type="EMBL" id="SMY19623.1"/>
    </source>
</evidence>
<dbReference type="GO" id="GO:0031965">
    <property type="term" value="C:nuclear membrane"/>
    <property type="evidence" value="ECO:0007669"/>
    <property type="project" value="UniProtKB-SubCell"/>
</dbReference>
<dbReference type="GO" id="GO:0030692">
    <property type="term" value="C:Noc4p-Nop14p complex"/>
    <property type="evidence" value="ECO:0007669"/>
    <property type="project" value="TreeGrafter"/>
</dbReference>
<evidence type="ECO:0000313" key="7">
    <source>
        <dbReference type="Proteomes" id="UP000215453"/>
    </source>
</evidence>
<evidence type="ECO:0000256" key="3">
    <source>
        <dbReference type="ARBA" id="ARBA00022692"/>
    </source>
</evidence>
<dbReference type="GO" id="GO:0032040">
    <property type="term" value="C:small-subunit processome"/>
    <property type="evidence" value="ECO:0007669"/>
    <property type="project" value="TreeGrafter"/>
</dbReference>
<evidence type="ECO:0000256" key="4">
    <source>
        <dbReference type="ARBA" id="ARBA00022989"/>
    </source>
</evidence>
<proteinExistence type="inferred from homology"/>
<dbReference type="Proteomes" id="UP000215453">
    <property type="component" value="Chromosome 1"/>
</dbReference>
<dbReference type="EMBL" id="LT882676">
    <property type="protein sequence ID" value="SMY19623.1"/>
    <property type="molecule type" value="Genomic_DNA"/>
</dbReference>
<dbReference type="InterPro" id="IPR027193">
    <property type="entry name" value="Noc4"/>
</dbReference>
<dbReference type="GO" id="GO:0042254">
    <property type="term" value="P:ribosome biogenesis"/>
    <property type="evidence" value="ECO:0007669"/>
    <property type="project" value="InterPro"/>
</dbReference>
<keyword evidence="4" id="KW-1133">Transmembrane helix</keyword>
<comment type="subcellular location">
    <subcellularLocation>
        <location evidence="1">Nucleus membrane</location>
        <topology evidence="1">Multi-pass membrane protein</topology>
    </subcellularLocation>
</comment>
<sequence length="552" mass="62248">MPGIISDDGAARKRKRAAANGAVAVTKARKAPKTTYTDDTQSQILSLEEQILESTEHYDNISKLLKLVESVEKKAKTATIAAVALCRTFCRLIAGEKLSKRSSEDADTAQWLRGQLREYVATVSSWIGSPDASIESTALTLCMRIVKEEASEVGKNAEQVWRASNSNFVTLVKALLKETDAEAARQEFVDKYVEENDDVRFYTFAAVKQCLHESATREDIVGNAIELLVQLENVPESEQELDNWFAEAPDAGNHQLRSLNAHRKIAREAWLAIFRSPLSAEQRKTILSVTTAQILPWFATQIELLTDFLTDSFDSGRAMALMSLSGIFHLMTAKNLDYPDFYTKLYSLLDEDVLHSKHRSRFFRLLNTFMNSSHLPAAMVASFIKRLSRLALQAPPGAIVWAVPWIYNTLKQHPPCTFMLHRPYHPSHTIYSSNPKYEEEGMDDSFDMKQPDPMLTGAIDSSLWELETLTNHFHPNVATLAKIMGEQFTKRDYQLEDFLDHSYGSLIEAELGKNMKKVPVVEWDIPARIYFDKESGALNEVGSLLQHAMESM</sequence>
<organism evidence="6 7">
    <name type="scientific">Zymoseptoria tritici ST99CH_1A5</name>
    <dbReference type="NCBI Taxonomy" id="1276529"/>
    <lineage>
        <taxon>Eukaryota</taxon>
        <taxon>Fungi</taxon>
        <taxon>Dikarya</taxon>
        <taxon>Ascomycota</taxon>
        <taxon>Pezizomycotina</taxon>
        <taxon>Dothideomycetes</taxon>
        <taxon>Dothideomycetidae</taxon>
        <taxon>Mycosphaerellales</taxon>
        <taxon>Mycosphaerellaceae</taxon>
        <taxon>Zymoseptoria</taxon>
    </lineage>
</organism>
<protein>
    <recommendedName>
        <fullName evidence="5">CCAAT-binding factor domain-containing protein</fullName>
    </recommendedName>
</protein>
<evidence type="ECO:0000259" key="5">
    <source>
        <dbReference type="Pfam" id="PF03914"/>
    </source>
</evidence>
<dbReference type="SUPFAM" id="SSF48371">
    <property type="entry name" value="ARM repeat"/>
    <property type="match status" value="1"/>
</dbReference>
<feature type="domain" description="CCAAT-binding factor" evidence="5">
    <location>
        <begin position="320"/>
        <end position="481"/>
    </location>
</feature>
<evidence type="ECO:0000256" key="2">
    <source>
        <dbReference type="ARBA" id="ARBA00007797"/>
    </source>
</evidence>
<dbReference type="AlphaFoldDB" id="A0A1Y6L552"/>
<reference evidence="6 7" key="1">
    <citation type="submission" date="2016-10" db="EMBL/GenBank/DDBJ databases">
        <authorList>
            <person name="Varghese N."/>
        </authorList>
    </citation>
    <scope>NUCLEOTIDE SEQUENCE [LARGE SCALE GENOMIC DNA]</scope>
</reference>
<evidence type="ECO:0000256" key="1">
    <source>
        <dbReference type="ARBA" id="ARBA00004232"/>
    </source>
</evidence>
<gene>
    <name evidence="6" type="ORF">ZT1A5_G1058</name>
</gene>
<name>A0A1Y6L552_ZYMTR</name>